<protein>
    <submittedName>
        <fullName evidence="1">Uncharacterized protein</fullName>
    </submittedName>
</protein>
<dbReference type="Proteomes" id="UP000196531">
    <property type="component" value="Unassembled WGS sequence"/>
</dbReference>
<comment type="caution">
    <text evidence="1">The sequence shown here is derived from an EMBL/GenBank/DDBJ whole genome shotgun (WGS) entry which is preliminary data.</text>
</comment>
<sequence length="463" mass="51831">MTYSWYKSCGNISMKTLFSLLILIYLVSCGINQKYPSEESTSSQSSGPPSNPEDCSNVEINDLISFYLDIDGDGLGDFNQSSKFCESSDTSGYVNNFADLDNNDGPLGDLDGDGVINSDDPDFILHPGFIGAFTFDGVDDYLSLDAGVLAQHIMISNESHFLVSMMVNTTNTVDNSLWSLLHFENRGIGLIVNQLDMVQNFNELTLFFAVNSNNKSFTFAPSVDVWNNRLKDGVHKVSLMWIGKTSDNVSSFKVMGFNWYWAGDYGYIDDNGDVIEGGEIRIYRSKKSPEDNRKYLIYKPYDDLWHKTSMQDWSEEGNGIDYSLLTNITIEDSVSASVSPNIPSGVTRKRNSLIAFIDGAYMGQLNDKKTLTSEDEALRIGARSINLSQYTEIESLSEYVITDTLAIDGIQGLHSAMGLIDLRSWALDNNKDIYLYYPMQEDPTVGEVLDYSENQENLEAWNF</sequence>
<organism evidence="1 2">
    <name type="scientific">Halobacteriovorax marinus</name>
    <dbReference type="NCBI Taxonomy" id="97084"/>
    <lineage>
        <taxon>Bacteria</taxon>
        <taxon>Pseudomonadati</taxon>
        <taxon>Bdellovibrionota</taxon>
        <taxon>Bacteriovoracia</taxon>
        <taxon>Bacteriovoracales</taxon>
        <taxon>Halobacteriovoraceae</taxon>
        <taxon>Halobacteriovorax</taxon>
    </lineage>
</organism>
<name>A0A1Y5FHJ2_9BACT</name>
<dbReference type="EMBL" id="MAAO01000002">
    <property type="protein sequence ID" value="OUR99654.1"/>
    <property type="molecule type" value="Genomic_DNA"/>
</dbReference>
<evidence type="ECO:0000313" key="1">
    <source>
        <dbReference type="EMBL" id="OUR99654.1"/>
    </source>
</evidence>
<gene>
    <name evidence="1" type="ORF">A9Q84_01125</name>
</gene>
<evidence type="ECO:0000313" key="2">
    <source>
        <dbReference type="Proteomes" id="UP000196531"/>
    </source>
</evidence>
<accession>A0A1Y5FHJ2</accession>
<dbReference type="AlphaFoldDB" id="A0A1Y5FHJ2"/>
<reference evidence="2" key="1">
    <citation type="journal article" date="2017" name="Proc. Natl. Acad. Sci. U.S.A.">
        <title>Simulation of Deepwater Horizon oil plume reveals substrate specialization within a complex community of hydrocarbon-degraders.</title>
        <authorList>
            <person name="Hu P."/>
            <person name="Dubinsky E.A."/>
            <person name="Probst A.J."/>
            <person name="Wang J."/>
            <person name="Sieber C.M.K."/>
            <person name="Tom L.M."/>
            <person name="Gardinali P."/>
            <person name="Banfield J.F."/>
            <person name="Atlas R.M."/>
            <person name="Andersen G.L."/>
        </authorList>
    </citation>
    <scope>NUCLEOTIDE SEQUENCE [LARGE SCALE GENOMIC DNA]</scope>
</reference>
<proteinExistence type="predicted"/>